<keyword evidence="3" id="KW-0201">Cytochrome c-type biogenesis</keyword>
<evidence type="ECO:0000256" key="1">
    <source>
        <dbReference type="ARBA" id="ARBA00004141"/>
    </source>
</evidence>
<proteinExistence type="predicted"/>
<feature type="transmembrane region" description="Helical" evidence="7">
    <location>
        <begin position="99"/>
        <end position="119"/>
    </location>
</feature>
<evidence type="ECO:0000256" key="2">
    <source>
        <dbReference type="ARBA" id="ARBA00022692"/>
    </source>
</evidence>
<comment type="subcellular location">
    <subcellularLocation>
        <location evidence="1">Membrane</location>
        <topology evidence="1">Multi-pass membrane protein</topology>
    </subcellularLocation>
</comment>
<evidence type="ECO:0000259" key="8">
    <source>
        <dbReference type="Pfam" id="PF01578"/>
    </source>
</evidence>
<dbReference type="GO" id="GO:0020037">
    <property type="term" value="F:heme binding"/>
    <property type="evidence" value="ECO:0007669"/>
    <property type="project" value="InterPro"/>
</dbReference>
<keyword evidence="4 7" id="KW-1133">Transmembrane helix</keyword>
<reference evidence="9" key="1">
    <citation type="submission" date="2021-01" db="EMBL/GenBank/DDBJ databases">
        <title>Modified the classification status of verrucomicrobia.</title>
        <authorList>
            <person name="Feng X."/>
        </authorList>
    </citation>
    <scope>NUCLEOTIDE SEQUENCE</scope>
    <source>
        <strain evidence="9">KCTC 13126</strain>
    </source>
</reference>
<dbReference type="RefSeq" id="WP_200358631.1">
    <property type="nucleotide sequence ID" value="NZ_JAENIL010000070.1"/>
</dbReference>
<sequence>MDNVLFGLTDKQWIWIATVVFASTFVLGTYSALKLRRKTGRPYVLALVSFGWILQTIGLYARGLQYGGCPLSNQFELVQFMVWSAIAIYIFVGPAFRVSLLGVFTSGFACLFSILSLVFRHWDDPSREPIFGDSPWIETHAALALFSYGVFGVLALTSVMYLSQSRALKSKKVVGGLFPFLPSIVELASINVRLLIMGLTILTISLGIGYSYFVQDLESVLTLKLASTVAVWLAYAILLALRIKFSLTSKKFAWSCLAVFAAALLSLYAVDQNSEPKPDSSEQAYFPHSSDTEVS</sequence>
<name>A0A934S638_9BACT</name>
<evidence type="ECO:0000256" key="5">
    <source>
        <dbReference type="ARBA" id="ARBA00023136"/>
    </source>
</evidence>
<dbReference type="GO" id="GO:0017004">
    <property type="term" value="P:cytochrome complex assembly"/>
    <property type="evidence" value="ECO:0007669"/>
    <property type="project" value="UniProtKB-KW"/>
</dbReference>
<evidence type="ECO:0000256" key="3">
    <source>
        <dbReference type="ARBA" id="ARBA00022748"/>
    </source>
</evidence>
<dbReference type="InterPro" id="IPR002541">
    <property type="entry name" value="Cyt_c_assembly"/>
</dbReference>
<dbReference type="PANTHER" id="PTHR30071:SF1">
    <property type="entry name" value="CYTOCHROME B_B6 PROTEIN-RELATED"/>
    <property type="match status" value="1"/>
</dbReference>
<evidence type="ECO:0000313" key="10">
    <source>
        <dbReference type="Proteomes" id="UP000617628"/>
    </source>
</evidence>
<dbReference type="PANTHER" id="PTHR30071">
    <property type="entry name" value="HEME EXPORTER PROTEIN C"/>
    <property type="match status" value="1"/>
</dbReference>
<dbReference type="GO" id="GO:0005886">
    <property type="term" value="C:plasma membrane"/>
    <property type="evidence" value="ECO:0007669"/>
    <property type="project" value="TreeGrafter"/>
</dbReference>
<keyword evidence="2 7" id="KW-0812">Transmembrane</keyword>
<comment type="caution">
    <text evidence="9">The sequence shown here is derived from an EMBL/GenBank/DDBJ whole genome shotgun (WGS) entry which is preliminary data.</text>
</comment>
<feature type="transmembrane region" description="Helical" evidence="7">
    <location>
        <begin position="43"/>
        <end position="61"/>
    </location>
</feature>
<feature type="region of interest" description="Disordered" evidence="6">
    <location>
        <begin position="275"/>
        <end position="295"/>
    </location>
</feature>
<organism evidence="9 10">
    <name type="scientific">Pelagicoccus mobilis</name>
    <dbReference type="NCBI Taxonomy" id="415221"/>
    <lineage>
        <taxon>Bacteria</taxon>
        <taxon>Pseudomonadati</taxon>
        <taxon>Verrucomicrobiota</taxon>
        <taxon>Opitutia</taxon>
        <taxon>Puniceicoccales</taxon>
        <taxon>Pelagicoccaceae</taxon>
        <taxon>Pelagicoccus</taxon>
    </lineage>
</organism>
<feature type="transmembrane region" description="Helical" evidence="7">
    <location>
        <begin position="194"/>
        <end position="213"/>
    </location>
</feature>
<protein>
    <submittedName>
        <fullName evidence="9">Cytochrome c biogenesis protein CcsA</fullName>
    </submittedName>
</protein>
<gene>
    <name evidence="9" type="primary">ccsA</name>
    <name evidence="9" type="ORF">JIN87_24530</name>
</gene>
<keyword evidence="5 7" id="KW-0472">Membrane</keyword>
<evidence type="ECO:0000256" key="6">
    <source>
        <dbReference type="SAM" id="MobiDB-lite"/>
    </source>
</evidence>
<evidence type="ECO:0000256" key="7">
    <source>
        <dbReference type="SAM" id="Phobius"/>
    </source>
</evidence>
<dbReference type="Proteomes" id="UP000617628">
    <property type="component" value="Unassembled WGS sequence"/>
</dbReference>
<feature type="transmembrane region" description="Helical" evidence="7">
    <location>
        <begin position="73"/>
        <end position="92"/>
    </location>
</feature>
<feature type="domain" description="Cytochrome c assembly protein" evidence="8">
    <location>
        <begin position="71"/>
        <end position="271"/>
    </location>
</feature>
<dbReference type="InterPro" id="IPR045062">
    <property type="entry name" value="Cyt_c_biogenesis_CcsA/CcmC"/>
</dbReference>
<feature type="transmembrane region" description="Helical" evidence="7">
    <location>
        <begin position="139"/>
        <end position="162"/>
    </location>
</feature>
<dbReference type="EMBL" id="JAENIL010000070">
    <property type="protein sequence ID" value="MBK1880074.1"/>
    <property type="molecule type" value="Genomic_DNA"/>
</dbReference>
<evidence type="ECO:0000256" key="4">
    <source>
        <dbReference type="ARBA" id="ARBA00022989"/>
    </source>
</evidence>
<feature type="transmembrane region" description="Helical" evidence="7">
    <location>
        <begin position="12"/>
        <end position="31"/>
    </location>
</feature>
<evidence type="ECO:0000313" key="9">
    <source>
        <dbReference type="EMBL" id="MBK1880074.1"/>
    </source>
</evidence>
<accession>A0A934S638</accession>
<dbReference type="Pfam" id="PF01578">
    <property type="entry name" value="Cytochrom_C_asm"/>
    <property type="match status" value="1"/>
</dbReference>
<dbReference type="AlphaFoldDB" id="A0A934S638"/>
<keyword evidence="10" id="KW-1185">Reference proteome</keyword>
<feature type="transmembrane region" description="Helical" evidence="7">
    <location>
        <begin position="219"/>
        <end position="240"/>
    </location>
</feature>
<feature type="transmembrane region" description="Helical" evidence="7">
    <location>
        <begin position="252"/>
        <end position="270"/>
    </location>
</feature>